<evidence type="ECO:0000313" key="2">
    <source>
        <dbReference type="EMBL" id="PVU88964.1"/>
    </source>
</evidence>
<protein>
    <submittedName>
        <fullName evidence="2">Uncharacterized protein</fullName>
    </submittedName>
</protein>
<feature type="transmembrane region" description="Helical" evidence="1">
    <location>
        <begin position="413"/>
        <end position="439"/>
    </location>
</feature>
<gene>
    <name evidence="2" type="ORF">BB561_005636</name>
</gene>
<feature type="transmembrane region" description="Helical" evidence="1">
    <location>
        <begin position="376"/>
        <end position="392"/>
    </location>
</feature>
<name>A0A2T9Y9H3_9FUNG</name>
<dbReference type="Proteomes" id="UP000245383">
    <property type="component" value="Unassembled WGS sequence"/>
</dbReference>
<evidence type="ECO:0000313" key="3">
    <source>
        <dbReference type="Proteomes" id="UP000245383"/>
    </source>
</evidence>
<accession>A0A2T9Y9H3</accession>
<comment type="caution">
    <text evidence="2">The sequence shown here is derived from an EMBL/GenBank/DDBJ whole genome shotgun (WGS) entry which is preliminary data.</text>
</comment>
<evidence type="ECO:0000256" key="1">
    <source>
        <dbReference type="SAM" id="Phobius"/>
    </source>
</evidence>
<feature type="transmembrane region" description="Helical" evidence="1">
    <location>
        <begin position="351"/>
        <end position="370"/>
    </location>
</feature>
<feature type="transmembrane region" description="Helical" evidence="1">
    <location>
        <begin position="307"/>
        <end position="330"/>
    </location>
</feature>
<dbReference type="OrthoDB" id="5600359at2759"/>
<feature type="transmembrane region" description="Helical" evidence="1">
    <location>
        <begin position="591"/>
        <end position="612"/>
    </location>
</feature>
<keyword evidence="1" id="KW-0472">Membrane</keyword>
<feature type="transmembrane region" description="Helical" evidence="1">
    <location>
        <begin position="238"/>
        <end position="258"/>
    </location>
</feature>
<proteinExistence type="predicted"/>
<feature type="transmembrane region" description="Helical" evidence="1">
    <location>
        <begin position="15"/>
        <end position="32"/>
    </location>
</feature>
<reference evidence="2 3" key="1">
    <citation type="journal article" date="2018" name="MBio">
        <title>Comparative Genomics Reveals the Core Gene Toolbox for the Fungus-Insect Symbiosis.</title>
        <authorList>
            <person name="Wang Y."/>
            <person name="Stata M."/>
            <person name="Wang W."/>
            <person name="Stajich J.E."/>
            <person name="White M.M."/>
            <person name="Moncalvo J.M."/>
        </authorList>
    </citation>
    <scope>NUCLEOTIDE SEQUENCE [LARGE SCALE GENOMIC DNA]</scope>
    <source>
        <strain evidence="2 3">SWE-8-4</strain>
    </source>
</reference>
<keyword evidence="1" id="KW-0812">Transmembrane</keyword>
<sequence length="705" mass="81195">MLFETYTYFLKEGPIIITIFGLLLLILYLLALKQYSRDWRKKLGSNKEQSLLSSIKSPFLSSFSPKISLHTPTNSLLNPFFSVNTAPSKQLNSSPFAFAKTFNLLDKSIQPENSSISKKFSESSAINKIYTSETSTSSSPQIPNTHTPIFEQYDPLKDSNFTHKIALQKNSKNIPRNLHLDTFETTFFSKTSPNKSPLPNTTQNNDLSLLTYIFQKCLIIPIFPLVAVYLFIRIFWDLYRIIVFISVDILLSFLTGAYTVYGNSLPQIKLLFYKIFQATAHFFKTTLKNNYGAPKLAVLLENFYFDAFLPVFNFIVSAYVLISSAILVMTSVTYILIGKAILNSKQYWQKALAFVSTFAHLTILLKSYLYGNIQKLLQFLFSNILLFMVYMFKTIQSTFNSFIDSISKLTKCYIIPATTRLYAFFLLYNLKISDIVYLILRKLLELKSQITFSAKKAYFAIKTLFAQIYHSTAFVYAKSIQLYYLSKPIIVDAAKFATATARKIKSFTDASFLLLMKTCEIVAKFCKEHYCIYLLPLIRWCGKKIAYFKKEYALPLLRYFIFKSHLFLLLLKNTTASLALKLDHAYKKLYLSFQLNSVIVYNYITIFTQELWVNLQPARKELTLFTLILFKNAYFVLLDLVTSLVQYIYFFSKIITSVAIKLVDDGNKATHELIASTRDQADKFLGTWSNLRIQADGPESHKKFD</sequence>
<keyword evidence="3" id="KW-1185">Reference proteome</keyword>
<dbReference type="AlphaFoldDB" id="A0A2T9Y9H3"/>
<keyword evidence="1" id="KW-1133">Transmembrane helix</keyword>
<dbReference type="EMBL" id="MBFR01000350">
    <property type="protein sequence ID" value="PVU88964.1"/>
    <property type="molecule type" value="Genomic_DNA"/>
</dbReference>
<feature type="transmembrane region" description="Helical" evidence="1">
    <location>
        <begin position="624"/>
        <end position="649"/>
    </location>
</feature>
<organism evidence="2 3">
    <name type="scientific">Smittium simulii</name>
    <dbReference type="NCBI Taxonomy" id="133385"/>
    <lineage>
        <taxon>Eukaryota</taxon>
        <taxon>Fungi</taxon>
        <taxon>Fungi incertae sedis</taxon>
        <taxon>Zoopagomycota</taxon>
        <taxon>Kickxellomycotina</taxon>
        <taxon>Harpellomycetes</taxon>
        <taxon>Harpellales</taxon>
        <taxon>Legeriomycetaceae</taxon>
        <taxon>Smittium</taxon>
    </lineage>
</organism>
<feature type="transmembrane region" description="Helical" evidence="1">
    <location>
        <begin position="209"/>
        <end position="232"/>
    </location>
</feature>